<reference evidence="1 2" key="1">
    <citation type="submission" date="2017-09" db="EMBL/GenBank/DDBJ databases">
        <title>Depth-based differentiation of microbial function through sediment-hosted aquifers and enrichment of novel symbionts in the deep terrestrial subsurface.</title>
        <authorList>
            <person name="Probst A.J."/>
            <person name="Ladd B."/>
            <person name="Jarett J.K."/>
            <person name="Geller-Mcgrath D.E."/>
            <person name="Sieber C.M."/>
            <person name="Emerson J.B."/>
            <person name="Anantharaman K."/>
            <person name="Thomas B.C."/>
            <person name="Malmstrom R."/>
            <person name="Stieglmeier M."/>
            <person name="Klingl A."/>
            <person name="Woyke T."/>
            <person name="Ryan C.M."/>
            <person name="Banfield J.F."/>
        </authorList>
    </citation>
    <scope>NUCLEOTIDE SEQUENCE [LARGE SCALE GENOMIC DNA]</scope>
    <source>
        <strain evidence="1">CG23_combo_of_CG06-09_8_20_14_all_37_87_8</strain>
    </source>
</reference>
<sequence length="95" mass="10557">MSEKIVEFFYPHPGEGGAAIPLPSGLKEAADLLSGQTMDIDEAIKRINEVAENISYCCGFCGHKVEAKDGYIAITLETPFAFHSCSWCLIRYRKR</sequence>
<comment type="caution">
    <text evidence="1">The sequence shown here is derived from an EMBL/GenBank/DDBJ whole genome shotgun (WGS) entry which is preliminary data.</text>
</comment>
<name>A0A2G9ZEU2_9BACT</name>
<protein>
    <submittedName>
        <fullName evidence="1">Uncharacterized protein</fullName>
    </submittedName>
</protein>
<evidence type="ECO:0000313" key="1">
    <source>
        <dbReference type="EMBL" id="PIP31696.1"/>
    </source>
</evidence>
<dbReference type="EMBL" id="PCSB01000045">
    <property type="protein sequence ID" value="PIP31696.1"/>
    <property type="molecule type" value="Genomic_DNA"/>
</dbReference>
<dbReference type="Proteomes" id="UP000230447">
    <property type="component" value="Unassembled WGS sequence"/>
</dbReference>
<gene>
    <name evidence="1" type="ORF">COX24_02210</name>
</gene>
<dbReference type="AlphaFoldDB" id="A0A2G9ZEU2"/>
<organism evidence="1 2">
    <name type="scientific">bacterium (Candidatus Gribaldobacteria) CG23_combo_of_CG06-09_8_20_14_all_37_87_8</name>
    <dbReference type="NCBI Taxonomy" id="2014278"/>
    <lineage>
        <taxon>Bacteria</taxon>
        <taxon>Candidatus Gribaldobacteria</taxon>
    </lineage>
</organism>
<accession>A0A2G9ZEU2</accession>
<evidence type="ECO:0000313" key="2">
    <source>
        <dbReference type="Proteomes" id="UP000230447"/>
    </source>
</evidence>
<proteinExistence type="predicted"/>
<feature type="non-terminal residue" evidence="1">
    <location>
        <position position="95"/>
    </location>
</feature>